<evidence type="ECO:0000313" key="1">
    <source>
        <dbReference type="EMBL" id="KAL3576153.1"/>
    </source>
</evidence>
<gene>
    <name evidence="1" type="ORF">D5086_021436</name>
</gene>
<dbReference type="Proteomes" id="UP000309997">
    <property type="component" value="Unassembled WGS sequence"/>
</dbReference>
<evidence type="ECO:0000313" key="2">
    <source>
        <dbReference type="Proteomes" id="UP000309997"/>
    </source>
</evidence>
<accession>A0ACC4BDV5</accession>
<name>A0ACC4BDV5_POPAL</name>
<comment type="caution">
    <text evidence="1">The sequence shown here is derived from an EMBL/GenBank/DDBJ whole genome shotgun (WGS) entry which is preliminary data.</text>
</comment>
<protein>
    <submittedName>
        <fullName evidence="1">Uncharacterized protein</fullName>
    </submittedName>
</protein>
<reference evidence="1 2" key="1">
    <citation type="journal article" date="2024" name="Plant Biotechnol. J.">
        <title>Genome and CRISPR/Cas9 system of a widespread forest tree (Populus alba) in the world.</title>
        <authorList>
            <person name="Liu Y.J."/>
            <person name="Jiang P.F."/>
            <person name="Han X.M."/>
            <person name="Li X.Y."/>
            <person name="Wang H.M."/>
            <person name="Wang Y.J."/>
            <person name="Wang X.X."/>
            <person name="Zeng Q.Y."/>
        </authorList>
    </citation>
    <scope>NUCLEOTIDE SEQUENCE [LARGE SCALE GENOMIC DNA]</scope>
    <source>
        <strain evidence="2">cv. PAL-ZL1</strain>
    </source>
</reference>
<organism evidence="1 2">
    <name type="scientific">Populus alba</name>
    <name type="common">White poplar</name>
    <dbReference type="NCBI Taxonomy" id="43335"/>
    <lineage>
        <taxon>Eukaryota</taxon>
        <taxon>Viridiplantae</taxon>
        <taxon>Streptophyta</taxon>
        <taxon>Embryophyta</taxon>
        <taxon>Tracheophyta</taxon>
        <taxon>Spermatophyta</taxon>
        <taxon>Magnoliopsida</taxon>
        <taxon>eudicotyledons</taxon>
        <taxon>Gunneridae</taxon>
        <taxon>Pentapetalae</taxon>
        <taxon>rosids</taxon>
        <taxon>fabids</taxon>
        <taxon>Malpighiales</taxon>
        <taxon>Salicaceae</taxon>
        <taxon>Saliceae</taxon>
        <taxon>Populus</taxon>
    </lineage>
</organism>
<sequence>MNFFTRPPFNPWDLPPSLFLYCPRYLQLLLLNVSALEILVETKVYFMEGSVPTMAAPEGTCLLFLGLIFTASMDLSAMTRGREIGSKIGAILCPYNGLIHVANYAKLPHNNSTAARSLYCPPSTSSLFANDTSVAGSASIASHLPAIDSSSTSQVGLNLVVDFYSYSLQQDTTLSSSFPASPPITSRHPMVLHLR</sequence>
<keyword evidence="2" id="KW-1185">Reference proteome</keyword>
<dbReference type="EMBL" id="RCHU02000011">
    <property type="protein sequence ID" value="KAL3576153.1"/>
    <property type="molecule type" value="Genomic_DNA"/>
</dbReference>
<proteinExistence type="predicted"/>